<name>A0ABT6X5H8_9BURK</name>
<keyword evidence="4 6" id="KW-1133">Transmembrane helix</keyword>
<feature type="transmembrane region" description="Helical" evidence="6">
    <location>
        <begin position="47"/>
        <end position="67"/>
    </location>
</feature>
<dbReference type="InterPro" id="IPR011701">
    <property type="entry name" value="MFS"/>
</dbReference>
<dbReference type="Pfam" id="PF07690">
    <property type="entry name" value="MFS_1"/>
    <property type="match status" value="1"/>
</dbReference>
<dbReference type="Proteomes" id="UP001431902">
    <property type="component" value="Unassembled WGS sequence"/>
</dbReference>
<dbReference type="InterPro" id="IPR050189">
    <property type="entry name" value="MFS_Efflux_Transporters"/>
</dbReference>
<dbReference type="PROSITE" id="PS50850">
    <property type="entry name" value="MFS"/>
    <property type="match status" value="1"/>
</dbReference>
<feature type="transmembrane region" description="Helical" evidence="6">
    <location>
        <begin position="105"/>
        <end position="123"/>
    </location>
</feature>
<evidence type="ECO:0000256" key="5">
    <source>
        <dbReference type="ARBA" id="ARBA00023136"/>
    </source>
</evidence>
<feature type="transmembrane region" description="Helical" evidence="6">
    <location>
        <begin position="205"/>
        <end position="229"/>
    </location>
</feature>
<reference evidence="8" key="1">
    <citation type="submission" date="2023-05" db="EMBL/GenBank/DDBJ databases">
        <title>Limnohabitans sp. strain HM2-2 Genome sequencing and assembly.</title>
        <authorList>
            <person name="Jung Y."/>
        </authorList>
    </citation>
    <scope>NUCLEOTIDE SEQUENCE</scope>
    <source>
        <strain evidence="8">HM2-2</strain>
    </source>
</reference>
<dbReference type="CDD" id="cd17324">
    <property type="entry name" value="MFS_NepI_like"/>
    <property type="match status" value="1"/>
</dbReference>
<proteinExistence type="predicted"/>
<feature type="transmembrane region" description="Helical" evidence="6">
    <location>
        <begin position="271"/>
        <end position="304"/>
    </location>
</feature>
<evidence type="ECO:0000256" key="4">
    <source>
        <dbReference type="ARBA" id="ARBA00022989"/>
    </source>
</evidence>
<feature type="transmembrane region" description="Helical" evidence="6">
    <location>
        <begin position="7"/>
        <end position="27"/>
    </location>
</feature>
<evidence type="ECO:0000256" key="6">
    <source>
        <dbReference type="SAM" id="Phobius"/>
    </source>
</evidence>
<dbReference type="InterPro" id="IPR036259">
    <property type="entry name" value="MFS_trans_sf"/>
</dbReference>
<keyword evidence="9" id="KW-1185">Reference proteome</keyword>
<feature type="transmembrane region" description="Helical" evidence="6">
    <location>
        <begin position="358"/>
        <end position="381"/>
    </location>
</feature>
<dbReference type="EMBL" id="JASGBH010000003">
    <property type="protein sequence ID" value="MDI9233378.1"/>
    <property type="molecule type" value="Genomic_DNA"/>
</dbReference>
<gene>
    <name evidence="8" type="ORF">QLQ16_05950</name>
</gene>
<evidence type="ECO:0000259" key="7">
    <source>
        <dbReference type="PROSITE" id="PS50850"/>
    </source>
</evidence>
<comment type="subcellular location">
    <subcellularLocation>
        <location evidence="1">Cell membrane</location>
        <topology evidence="1">Multi-pass membrane protein</topology>
    </subcellularLocation>
</comment>
<evidence type="ECO:0000256" key="2">
    <source>
        <dbReference type="ARBA" id="ARBA00022475"/>
    </source>
</evidence>
<comment type="caution">
    <text evidence="8">The sequence shown here is derived from an EMBL/GenBank/DDBJ whole genome shotgun (WGS) entry which is preliminary data.</text>
</comment>
<evidence type="ECO:0000313" key="9">
    <source>
        <dbReference type="Proteomes" id="UP001431902"/>
    </source>
</evidence>
<sequence>MRQRLPQVLWPMMFGNVVIGTGVMMAAGTLNDIVASLWVSVSTAGQLISSSALLVCFGAPLLAAVVAGWDRRKLLVGSLLWYGLWHLLAALAPGFYSLLGFRAMAMVAAAIFTPQAASCIGLLVKEQQRGQAMTFVFLGWSVASVLGMPLGAWIGGHYGWRWSMGLIAALSLLGAAWLWRQMPAKVLPPALSTAAWRQTLSSRTIWVTLSVTMMFAAGQFVLFSYLAPYVKERFDVSPSEFSLMLLAYGSMGFIGNALLSRFIDRIGASRCILISLSFMCLCLLIAPGVSTAAGMAVALCFWGLGGFSSNSAQQARLAGQAPWLASASISLNTSAMYAGQAIGATVGGWTIVHQGMSALPFAGLMGLLGAIGLSLLATHFAQTHPLRQPEKPPI</sequence>
<keyword evidence="3 6" id="KW-0812">Transmembrane</keyword>
<feature type="domain" description="Major facilitator superfamily (MFS) profile" evidence="7">
    <location>
        <begin position="8"/>
        <end position="381"/>
    </location>
</feature>
<keyword evidence="5 6" id="KW-0472">Membrane</keyword>
<dbReference type="PANTHER" id="PTHR43124:SF10">
    <property type="entry name" value="PURINE EFFLUX PUMP PBUE"/>
    <property type="match status" value="1"/>
</dbReference>
<organism evidence="8 9">
    <name type="scientific">Limnohabitans lacus</name>
    <dbReference type="NCBI Taxonomy" id="3045173"/>
    <lineage>
        <taxon>Bacteria</taxon>
        <taxon>Pseudomonadati</taxon>
        <taxon>Pseudomonadota</taxon>
        <taxon>Betaproteobacteria</taxon>
        <taxon>Burkholderiales</taxon>
        <taxon>Comamonadaceae</taxon>
        <taxon>Limnohabitans</taxon>
    </lineage>
</organism>
<protein>
    <submittedName>
        <fullName evidence="8">MFS transporter</fullName>
    </submittedName>
</protein>
<feature type="transmembrane region" description="Helical" evidence="6">
    <location>
        <begin position="135"/>
        <end position="154"/>
    </location>
</feature>
<keyword evidence="2" id="KW-1003">Cell membrane</keyword>
<feature type="transmembrane region" description="Helical" evidence="6">
    <location>
        <begin position="160"/>
        <end position="179"/>
    </location>
</feature>
<dbReference type="SUPFAM" id="SSF103473">
    <property type="entry name" value="MFS general substrate transporter"/>
    <property type="match status" value="1"/>
</dbReference>
<dbReference type="PANTHER" id="PTHR43124">
    <property type="entry name" value="PURINE EFFLUX PUMP PBUE"/>
    <property type="match status" value="1"/>
</dbReference>
<accession>A0ABT6X5H8</accession>
<evidence type="ECO:0000313" key="8">
    <source>
        <dbReference type="EMBL" id="MDI9233378.1"/>
    </source>
</evidence>
<evidence type="ECO:0000256" key="1">
    <source>
        <dbReference type="ARBA" id="ARBA00004651"/>
    </source>
</evidence>
<dbReference type="Gene3D" id="1.20.1250.20">
    <property type="entry name" value="MFS general substrate transporter like domains"/>
    <property type="match status" value="1"/>
</dbReference>
<dbReference type="InterPro" id="IPR020846">
    <property type="entry name" value="MFS_dom"/>
</dbReference>
<feature type="transmembrane region" description="Helical" evidence="6">
    <location>
        <begin position="241"/>
        <end position="259"/>
    </location>
</feature>
<evidence type="ECO:0000256" key="3">
    <source>
        <dbReference type="ARBA" id="ARBA00022692"/>
    </source>
</evidence>
<feature type="transmembrane region" description="Helical" evidence="6">
    <location>
        <begin position="79"/>
        <end position="99"/>
    </location>
</feature>